<dbReference type="GO" id="GO:0005737">
    <property type="term" value="C:cytoplasm"/>
    <property type="evidence" value="ECO:0007669"/>
    <property type="project" value="TreeGrafter"/>
</dbReference>
<dbReference type="GO" id="GO:0061630">
    <property type="term" value="F:ubiquitin protein ligase activity"/>
    <property type="evidence" value="ECO:0007669"/>
    <property type="project" value="UniProtKB-EC"/>
</dbReference>
<keyword evidence="3" id="KW-0479">Metal-binding</keyword>
<evidence type="ECO:0000256" key="2">
    <source>
        <dbReference type="ARBA" id="ARBA00012483"/>
    </source>
</evidence>
<accession>A0A6A2ZQX6</accession>
<dbReference type="GO" id="GO:0005840">
    <property type="term" value="C:ribosome"/>
    <property type="evidence" value="ECO:0007669"/>
    <property type="project" value="UniProtKB-KW"/>
</dbReference>
<evidence type="ECO:0000256" key="5">
    <source>
        <dbReference type="ARBA" id="ARBA00022833"/>
    </source>
</evidence>
<organism evidence="8 9">
    <name type="scientific">Hibiscus syriacus</name>
    <name type="common">Rose of Sharon</name>
    <dbReference type="NCBI Taxonomy" id="106335"/>
    <lineage>
        <taxon>Eukaryota</taxon>
        <taxon>Viridiplantae</taxon>
        <taxon>Streptophyta</taxon>
        <taxon>Embryophyta</taxon>
        <taxon>Tracheophyta</taxon>
        <taxon>Spermatophyta</taxon>
        <taxon>Magnoliopsida</taxon>
        <taxon>eudicotyledons</taxon>
        <taxon>Gunneridae</taxon>
        <taxon>Pentapetalae</taxon>
        <taxon>rosids</taxon>
        <taxon>malvids</taxon>
        <taxon>Malvales</taxon>
        <taxon>Malvaceae</taxon>
        <taxon>Malvoideae</taxon>
        <taxon>Hibiscus</taxon>
    </lineage>
</organism>
<evidence type="ECO:0000256" key="1">
    <source>
        <dbReference type="ARBA" id="ARBA00000900"/>
    </source>
</evidence>
<dbReference type="EMBL" id="VEPZ02001110">
    <property type="protein sequence ID" value="KAE8694451.1"/>
    <property type="molecule type" value="Genomic_DNA"/>
</dbReference>
<evidence type="ECO:0000256" key="4">
    <source>
        <dbReference type="ARBA" id="ARBA00022771"/>
    </source>
</evidence>
<dbReference type="InterPro" id="IPR001841">
    <property type="entry name" value="Znf_RING"/>
</dbReference>
<name>A0A6A2ZQX6_HIBSY</name>
<evidence type="ECO:0000256" key="3">
    <source>
        <dbReference type="ARBA" id="ARBA00022723"/>
    </source>
</evidence>
<dbReference type="PANTHER" id="PTHR15710">
    <property type="entry name" value="E3 UBIQUITIN-PROTEIN LIGASE PRAJA"/>
    <property type="match status" value="1"/>
</dbReference>
<reference evidence="8" key="1">
    <citation type="submission" date="2019-09" db="EMBL/GenBank/DDBJ databases">
        <title>Draft genome information of white flower Hibiscus syriacus.</title>
        <authorList>
            <person name="Kim Y.-M."/>
        </authorList>
    </citation>
    <scope>NUCLEOTIDE SEQUENCE [LARGE SCALE GENOMIC DNA]</scope>
    <source>
        <strain evidence="8">YM2019G1</strain>
    </source>
</reference>
<dbReference type="GO" id="GO:0008270">
    <property type="term" value="F:zinc ion binding"/>
    <property type="evidence" value="ECO:0007669"/>
    <property type="project" value="UniProtKB-KW"/>
</dbReference>
<dbReference type="Proteomes" id="UP000436088">
    <property type="component" value="Unassembled WGS sequence"/>
</dbReference>
<dbReference type="GO" id="GO:0016567">
    <property type="term" value="P:protein ubiquitination"/>
    <property type="evidence" value="ECO:0007669"/>
    <property type="project" value="TreeGrafter"/>
</dbReference>
<evidence type="ECO:0000256" key="6">
    <source>
        <dbReference type="PROSITE-ProRule" id="PRU00175"/>
    </source>
</evidence>
<dbReference type="InterPro" id="IPR013083">
    <property type="entry name" value="Znf_RING/FYVE/PHD"/>
</dbReference>
<comment type="catalytic activity">
    <reaction evidence="1">
        <text>S-ubiquitinyl-[E2 ubiquitin-conjugating enzyme]-L-cysteine + [acceptor protein]-L-lysine = [E2 ubiquitin-conjugating enzyme]-L-cysteine + N(6)-ubiquitinyl-[acceptor protein]-L-lysine.</text>
        <dbReference type="EC" id="2.3.2.27"/>
    </reaction>
</comment>
<keyword evidence="5" id="KW-0862">Zinc</keyword>
<dbReference type="PROSITE" id="PS50089">
    <property type="entry name" value="ZF_RING_2"/>
    <property type="match status" value="1"/>
</dbReference>
<evidence type="ECO:0000313" key="8">
    <source>
        <dbReference type="EMBL" id="KAE8694451.1"/>
    </source>
</evidence>
<dbReference type="Gene3D" id="3.30.40.10">
    <property type="entry name" value="Zinc/RING finger domain, C3HC4 (zinc finger)"/>
    <property type="match status" value="1"/>
</dbReference>
<keyword evidence="8" id="KW-0687">Ribonucleoprotein</keyword>
<proteinExistence type="predicted"/>
<dbReference type="PANTHER" id="PTHR15710:SF132">
    <property type="entry name" value="E3 UBIQUITIN-PROTEIN LIGASE MPSR1"/>
    <property type="match status" value="1"/>
</dbReference>
<keyword evidence="8" id="KW-0689">Ribosomal protein</keyword>
<dbReference type="Pfam" id="PF13639">
    <property type="entry name" value="zf-RING_2"/>
    <property type="match status" value="1"/>
</dbReference>
<dbReference type="SUPFAM" id="SSF57850">
    <property type="entry name" value="RING/U-box"/>
    <property type="match status" value="1"/>
</dbReference>
<comment type="caution">
    <text evidence="8">The sequence shown here is derived from an EMBL/GenBank/DDBJ whole genome shotgun (WGS) entry which is preliminary data.</text>
</comment>
<keyword evidence="4 6" id="KW-0863">Zinc-finger</keyword>
<evidence type="ECO:0000313" key="9">
    <source>
        <dbReference type="Proteomes" id="UP000436088"/>
    </source>
</evidence>
<feature type="domain" description="RING-type" evidence="7">
    <location>
        <begin position="57"/>
        <end position="98"/>
    </location>
</feature>
<protein>
    <recommendedName>
        <fullName evidence="2">RING-type E3 ubiquitin transferase</fullName>
        <ecNumber evidence="2">2.3.2.27</ecNumber>
    </recommendedName>
</protein>
<keyword evidence="9" id="KW-1185">Reference proteome</keyword>
<dbReference type="EC" id="2.3.2.27" evidence="2"/>
<evidence type="ECO:0000259" key="7">
    <source>
        <dbReference type="PROSITE" id="PS50089"/>
    </source>
</evidence>
<sequence length="136" mass="15212">MAEAPAQTQQPHSIFDDVFYLGGGEADAGLEPWPAPASKASIDAMPKIKVKESGRDCSICLKEFEVDEEAREMPCKHMFHSGYIQKWLKIHGLCPVFRFLIPTETVKIEGYDGGRTILVDTEISDLEILYLVFGFC</sequence>
<gene>
    <name evidence="8" type="ORF">F3Y22_tig00110783pilonHSYRG00267</name>
</gene>
<dbReference type="AlphaFoldDB" id="A0A6A2ZQX6"/>